<evidence type="ECO:0000313" key="5">
    <source>
        <dbReference type="Proteomes" id="UP000240624"/>
    </source>
</evidence>
<protein>
    <submittedName>
        <fullName evidence="3">H-type lectin domain protein</fullName>
    </submittedName>
    <submittedName>
        <fullName evidence="2">H-type lectin domain-containing protein</fullName>
    </submittedName>
</protein>
<dbReference type="Gene3D" id="2.60.40.2080">
    <property type="match status" value="1"/>
</dbReference>
<dbReference type="Proteomes" id="UP000193495">
    <property type="component" value="Unassembled WGS sequence"/>
</dbReference>
<dbReference type="SUPFAM" id="SSF141086">
    <property type="entry name" value="Agglutinin HPA-like"/>
    <property type="match status" value="1"/>
</dbReference>
<dbReference type="GO" id="GO:0009986">
    <property type="term" value="C:cell surface"/>
    <property type="evidence" value="ECO:0007669"/>
    <property type="project" value="TreeGrafter"/>
</dbReference>
<dbReference type="EMBL" id="FWFY01000004">
    <property type="protein sequence ID" value="SLN42166.1"/>
    <property type="molecule type" value="Genomic_DNA"/>
</dbReference>
<dbReference type="RefSeq" id="WP_085896139.1">
    <property type="nucleotide sequence ID" value="NZ_FWFY01000004.1"/>
</dbReference>
<dbReference type="InterPro" id="IPR019019">
    <property type="entry name" value="H-type_lectin_domain"/>
</dbReference>
<evidence type="ECO:0000313" key="2">
    <source>
        <dbReference type="EMBL" id="PSK86719.1"/>
    </source>
</evidence>
<evidence type="ECO:0000259" key="1">
    <source>
        <dbReference type="Pfam" id="PF09458"/>
    </source>
</evidence>
<dbReference type="EMBL" id="PYGB01000004">
    <property type="protein sequence ID" value="PSK86719.1"/>
    <property type="molecule type" value="Genomic_DNA"/>
</dbReference>
<gene>
    <name evidence="2" type="ORF">CLV79_104149</name>
    <name evidence="3" type="ORF">LOS8367_01802</name>
</gene>
<proteinExistence type="predicted"/>
<feature type="domain" description="H-type lectin" evidence="1">
    <location>
        <begin position="39"/>
        <end position="104"/>
    </location>
</feature>
<dbReference type="PANTHER" id="PTHR46938">
    <property type="entry name" value="DISCOIDIN-1 SUBUNIT A-RELATED-RELATED"/>
    <property type="match status" value="1"/>
</dbReference>
<accession>A0A1X6Z6Q7</accession>
<dbReference type="Proteomes" id="UP000240624">
    <property type="component" value="Unassembled WGS sequence"/>
</dbReference>
<evidence type="ECO:0000313" key="4">
    <source>
        <dbReference type="Proteomes" id="UP000193495"/>
    </source>
</evidence>
<dbReference type="OrthoDB" id="7658568at2"/>
<dbReference type="GO" id="GO:0046871">
    <property type="term" value="F:N-acetylgalactosamine binding"/>
    <property type="evidence" value="ECO:0007669"/>
    <property type="project" value="TreeGrafter"/>
</dbReference>
<reference evidence="2 5" key="2">
    <citation type="submission" date="2018-03" db="EMBL/GenBank/DDBJ databases">
        <title>Genomic Encyclopedia of Archaeal and Bacterial Type Strains, Phase II (KMG-II): from individual species to whole genera.</title>
        <authorList>
            <person name="Goeker M."/>
        </authorList>
    </citation>
    <scope>NUCLEOTIDE SEQUENCE [LARGE SCALE GENOMIC DNA]</scope>
    <source>
        <strain evidence="2 5">DSM 29956</strain>
    </source>
</reference>
<reference evidence="3 4" key="1">
    <citation type="submission" date="2017-03" db="EMBL/GenBank/DDBJ databases">
        <authorList>
            <person name="Afonso C.L."/>
            <person name="Miller P.J."/>
            <person name="Scott M.A."/>
            <person name="Spackman E."/>
            <person name="Goraichik I."/>
            <person name="Dimitrov K.M."/>
            <person name="Suarez D.L."/>
            <person name="Swayne D.E."/>
        </authorList>
    </citation>
    <scope>NUCLEOTIDE SEQUENCE [LARGE SCALE GENOMIC DNA]</scope>
    <source>
        <strain evidence="3 4">CECT 8367</strain>
    </source>
</reference>
<dbReference type="GO" id="GO:0030247">
    <property type="term" value="F:polysaccharide binding"/>
    <property type="evidence" value="ECO:0007669"/>
    <property type="project" value="TreeGrafter"/>
</dbReference>
<keyword evidence="5" id="KW-1185">Reference proteome</keyword>
<dbReference type="InterPro" id="IPR052487">
    <property type="entry name" value="Galactose-binding_lectin"/>
</dbReference>
<dbReference type="GO" id="GO:0098636">
    <property type="term" value="C:protein complex involved in cell adhesion"/>
    <property type="evidence" value="ECO:0007669"/>
    <property type="project" value="TreeGrafter"/>
</dbReference>
<dbReference type="Pfam" id="PF09458">
    <property type="entry name" value="H_lectin"/>
    <property type="match status" value="1"/>
</dbReference>
<sequence length="116" mass="12744">MTHFIQGKIAIDQGELIPFSDFENDGPMWTGEGPREIRRAVAFGTPFATPPVVQVGFSMLDISNAAGARIDVMAEDISRTGFVLRVGTWADSRIARVRVAWIAFGSCLDEDLWEIG</sequence>
<name>A0A1X6Z6Q7_9RHOB</name>
<evidence type="ECO:0000313" key="3">
    <source>
        <dbReference type="EMBL" id="SLN42166.1"/>
    </source>
</evidence>
<dbReference type="GO" id="GO:0045335">
    <property type="term" value="C:phagocytic vesicle"/>
    <property type="evidence" value="ECO:0007669"/>
    <property type="project" value="TreeGrafter"/>
</dbReference>
<dbReference type="AlphaFoldDB" id="A0A1X6Z6Q7"/>
<organism evidence="3 4">
    <name type="scientific">Limimaricola soesokkakensis</name>
    <dbReference type="NCBI Taxonomy" id="1343159"/>
    <lineage>
        <taxon>Bacteria</taxon>
        <taxon>Pseudomonadati</taxon>
        <taxon>Pseudomonadota</taxon>
        <taxon>Alphaproteobacteria</taxon>
        <taxon>Rhodobacterales</taxon>
        <taxon>Paracoccaceae</taxon>
        <taxon>Limimaricola</taxon>
    </lineage>
</organism>
<dbReference type="InterPro" id="IPR037221">
    <property type="entry name" value="H-type_lectin_dom_sf"/>
</dbReference>
<keyword evidence="3" id="KW-0430">Lectin</keyword>
<dbReference type="GO" id="GO:0098609">
    <property type="term" value="P:cell-cell adhesion"/>
    <property type="evidence" value="ECO:0007669"/>
    <property type="project" value="TreeGrafter"/>
</dbReference>
<dbReference type="GO" id="GO:0070492">
    <property type="term" value="F:oligosaccharide binding"/>
    <property type="evidence" value="ECO:0007669"/>
    <property type="project" value="TreeGrafter"/>
</dbReference>